<reference evidence="2" key="2">
    <citation type="journal article" date="2015" name="Data Brief">
        <title>Shoot transcriptome of the giant reed, Arundo donax.</title>
        <authorList>
            <person name="Barrero R.A."/>
            <person name="Guerrero F.D."/>
            <person name="Moolhuijzen P."/>
            <person name="Goolsby J.A."/>
            <person name="Tidwell J."/>
            <person name="Bellgard S.E."/>
            <person name="Bellgard M.I."/>
        </authorList>
    </citation>
    <scope>NUCLEOTIDE SEQUENCE</scope>
    <source>
        <tissue evidence="2">Shoot tissue taken approximately 20 cm above the soil surface</tissue>
    </source>
</reference>
<feature type="region of interest" description="Disordered" evidence="1">
    <location>
        <begin position="158"/>
        <end position="177"/>
    </location>
</feature>
<dbReference type="EMBL" id="GBRH01267624">
    <property type="protein sequence ID" value="JAD30271.1"/>
    <property type="molecule type" value="Transcribed_RNA"/>
</dbReference>
<reference evidence="2" key="1">
    <citation type="submission" date="2014-09" db="EMBL/GenBank/DDBJ databases">
        <authorList>
            <person name="Magalhaes I.L.F."/>
            <person name="Oliveira U."/>
            <person name="Santos F.R."/>
            <person name="Vidigal T.H.D.A."/>
            <person name="Brescovit A.D."/>
            <person name="Santos A.J."/>
        </authorList>
    </citation>
    <scope>NUCLEOTIDE SEQUENCE</scope>
    <source>
        <tissue evidence="2">Shoot tissue taken approximately 20 cm above the soil surface</tissue>
    </source>
</reference>
<feature type="compositionally biased region" description="Low complexity" evidence="1">
    <location>
        <begin position="57"/>
        <end position="73"/>
    </location>
</feature>
<name>A0A0A8YUI7_ARUDO</name>
<organism evidence="2">
    <name type="scientific">Arundo donax</name>
    <name type="common">Giant reed</name>
    <name type="synonym">Donax arundinaceus</name>
    <dbReference type="NCBI Taxonomy" id="35708"/>
    <lineage>
        <taxon>Eukaryota</taxon>
        <taxon>Viridiplantae</taxon>
        <taxon>Streptophyta</taxon>
        <taxon>Embryophyta</taxon>
        <taxon>Tracheophyta</taxon>
        <taxon>Spermatophyta</taxon>
        <taxon>Magnoliopsida</taxon>
        <taxon>Liliopsida</taxon>
        <taxon>Poales</taxon>
        <taxon>Poaceae</taxon>
        <taxon>PACMAD clade</taxon>
        <taxon>Arundinoideae</taxon>
        <taxon>Arundineae</taxon>
        <taxon>Arundo</taxon>
    </lineage>
</organism>
<feature type="region of interest" description="Disordered" evidence="1">
    <location>
        <begin position="48"/>
        <end position="77"/>
    </location>
</feature>
<feature type="compositionally biased region" description="Polar residues" evidence="1">
    <location>
        <begin position="158"/>
        <end position="168"/>
    </location>
</feature>
<protein>
    <submittedName>
        <fullName evidence="2">Uncharacterized protein</fullName>
    </submittedName>
</protein>
<dbReference type="AlphaFoldDB" id="A0A0A8YUI7"/>
<sequence length="177" mass="19285">MQAFLPEQIAMLRGRLCELRLSVTHGSLRSNRPSFKIDNVLSMAFLPTPEEGGQYAGTHGTPPQSTPTSTGTSHDGEAITDAALDDSTRKGVFHSDFPNHTTHRYFCGRITETKLYASTRASCHSARDAHTITSSSGIVHPEPPLPSPISTCIPYSTSMQTPDSTPTTEKWVRSLQD</sequence>
<evidence type="ECO:0000313" key="2">
    <source>
        <dbReference type="EMBL" id="JAD30271.1"/>
    </source>
</evidence>
<evidence type="ECO:0000256" key="1">
    <source>
        <dbReference type="SAM" id="MobiDB-lite"/>
    </source>
</evidence>
<accession>A0A0A8YUI7</accession>
<proteinExistence type="predicted"/>